<name>A0A482N4Z4_9CAUD</name>
<dbReference type="SUPFAM" id="SSF54060">
    <property type="entry name" value="His-Me finger endonucleases"/>
    <property type="match status" value="1"/>
</dbReference>
<protein>
    <recommendedName>
        <fullName evidence="1">HNH nuclease domain-containing protein</fullName>
    </recommendedName>
</protein>
<sequence>MGLFKDIDYSLANDNFYYDETSPSFLRWKVQKGNSKVGDIAGHYSNTGYYRVKLAGEQYAVHRIIWVLFNGEIDSNLTIDHNDRNRANNNINNLRLVDHKQNMNNKKDYKRANKLPKHIYYNGSRVDNNGRNYLRAIVKDPTSNKSVSKSGYDLQELLLWVETKKAEFGIVN</sequence>
<evidence type="ECO:0000313" key="3">
    <source>
        <dbReference type="Proteomes" id="UP000310047"/>
    </source>
</evidence>
<dbReference type="InterPro" id="IPR044925">
    <property type="entry name" value="His-Me_finger_sf"/>
</dbReference>
<evidence type="ECO:0000259" key="1">
    <source>
        <dbReference type="Pfam" id="PF13392"/>
    </source>
</evidence>
<dbReference type="Pfam" id="PF13392">
    <property type="entry name" value="HNH_3"/>
    <property type="match status" value="1"/>
</dbReference>
<keyword evidence="3" id="KW-1185">Reference proteome</keyword>
<evidence type="ECO:0000313" key="2">
    <source>
        <dbReference type="EMBL" id="QBQ80793.1"/>
    </source>
</evidence>
<proteinExistence type="predicted"/>
<reference evidence="2 3" key="1">
    <citation type="submission" date="2019-01" db="EMBL/GenBank/DDBJ databases">
        <title>Still something new to discover - new insights into E. coli phage diversity and taxonomy.</title>
        <authorList>
            <person name="Korf I.H.E."/>
            <person name="Adriaennsens E."/>
            <person name="Dreiseikelmann B."/>
            <person name="Kropinski A."/>
            <person name="Nimtz M."/>
            <person name="Meier-Kolthoff J.P."/>
            <person name="Rohde M."/>
            <person name="van Raaij M."/>
            <person name="Wittmann J."/>
        </authorList>
    </citation>
    <scope>NUCLEOTIDE SEQUENCE [LARGE SCALE GENOMIC DNA]</scope>
</reference>
<accession>A0A482N4Z4</accession>
<dbReference type="Gene3D" id="3.90.75.20">
    <property type="match status" value="1"/>
</dbReference>
<gene>
    <name evidence="2" type="ORF">VAH1_00186</name>
</gene>
<dbReference type="Proteomes" id="UP000310047">
    <property type="component" value="Segment"/>
</dbReference>
<organism evidence="2 3">
    <name type="scientific">Escherichia phage vB_EcoS_VAH1</name>
    <dbReference type="NCBI Taxonomy" id="2508173"/>
    <lineage>
        <taxon>Viruses</taxon>
        <taxon>Duplodnaviria</taxon>
        <taxon>Heunggongvirae</taxon>
        <taxon>Uroviricota</taxon>
        <taxon>Caudoviricetes</taxon>
        <taxon>Demerecviridae</taxon>
        <taxon>Markadamsvirinae</taxon>
        <taxon>Tequintavirus</taxon>
        <taxon>Tequintavirus vVAH1</taxon>
    </lineage>
</organism>
<feature type="domain" description="HNH nuclease" evidence="1">
    <location>
        <begin position="59"/>
        <end position="103"/>
    </location>
</feature>
<dbReference type="InterPro" id="IPR003615">
    <property type="entry name" value="HNH_nuc"/>
</dbReference>
<dbReference type="EMBL" id="MK373792">
    <property type="protein sequence ID" value="QBQ80793.1"/>
    <property type="molecule type" value="Genomic_DNA"/>
</dbReference>